<feature type="region of interest" description="Disordered" evidence="1">
    <location>
        <begin position="322"/>
        <end position="343"/>
    </location>
</feature>
<dbReference type="Proteomes" id="UP000321570">
    <property type="component" value="Unassembled WGS sequence"/>
</dbReference>
<feature type="compositionally biased region" description="Basic and acidic residues" evidence="1">
    <location>
        <begin position="1259"/>
        <end position="1269"/>
    </location>
</feature>
<evidence type="ECO:0000313" key="2">
    <source>
        <dbReference type="EMBL" id="VUZ50627.1"/>
    </source>
</evidence>
<evidence type="ECO:0000313" key="3">
    <source>
        <dbReference type="Proteomes" id="UP000321570"/>
    </source>
</evidence>
<accession>A0A564YTL9</accession>
<feature type="region of interest" description="Disordered" evidence="1">
    <location>
        <begin position="1247"/>
        <end position="1269"/>
    </location>
</feature>
<feature type="compositionally biased region" description="Basic residues" evidence="1">
    <location>
        <begin position="322"/>
        <end position="334"/>
    </location>
</feature>
<evidence type="ECO:0000256" key="1">
    <source>
        <dbReference type="SAM" id="MobiDB-lite"/>
    </source>
</evidence>
<protein>
    <submittedName>
        <fullName evidence="2">Uncharacterized protein</fullName>
    </submittedName>
</protein>
<proteinExistence type="predicted"/>
<sequence length="1502" mass="168204">MTSDSSYLLPASTKESERLYKFTILTPHTFLPPHHSESLEDDLAEEFARYLCGRVRELLGERSYTPHGSGEAFLNIRFDEFEEKFLRHSEYAIFITSGQNAASLDIIYPRMLVFLTIRPTWRNRGMVIYLGPPEGQKVFDPNLFLTNPLIFPLNPGDWDSAEDSWEALLGRLQVRVPPSPETTTPNPFIKYLTIKTQVPLTPEPMKSKQRIELLPIKIASASANENAATSPSYPPCKSAAHIVGPIRTKKAKYSKLSTLKFIQLFERGNSTRLFVSPLSLSSTTRQSPFRQSPFRQLESRYSIHRSVSADDMCFYTRHSKKKSATISKKPKEKQRRNSESALSEKSKTDLLCIFSGLRSPKIKRKEGGKQKESVVQTPEVIRIIAPEIEDIGFERKPLHAQCLQVQTGDEILERRFTPYNTISTSPTKRKTNILSSGRRTRTRWDSGIVSNYSLGSTEINTSYPSLYLHHNFQQTTTVSPQSFLSNSSPSYLDGHSSRWAYSSNQKSSHGVSSIHTDSSIEEQRGNDLEGSLKFADEENLADTTILSDKSGLCEISPFIKPGIPPLKNSIYNEEETMLVKIESPLLRLIMNPDSNVSTDSAGDPTISQEYFNKLPNDSILKAKEEDYDYAIKPQVTQYEQAVPHEITSEVSDSRQENVIEERTTHIADFFIRKTADSIQQSEPVDIQNPLSSVDSVDSGDHQSIFSSSETVIYGGHTMSMEIQNASPIETSTLPAKVQKNELDENQECEAVNEDLTLERNYNLHSNRNSEITENVFDSENPIEIPVTAIPCQPTIFKTEEALLKESIVQLRRNNSSESEEITVRENKPATKPSSNLKRESTVDDQSSLELESDSYQISTTEFLPYMSRNVVRSFEASRDSGLHSIGSSDITILEHSSLCKEGLISNSEELDSLTNSPQKVLTVMEEAPKVNGKYSTSQVPEGMVFATVIIGGHSIPYGQSHQDMCALSSQNEISIMEKSTDSGIHSAVSTLRKSTASTSASVTDDTDQDLDTSERISELANQETIEITSHVHQKAQIVDEVLPLVTPVREIPVSGAVRYLIGEISPLNKTQSESERKTEVKEAADIQPIITPTQEIPISTAILGVKKEIVPVSQTQNESKRLTEFEEITDVLPIITPVQEIPVSAAVRDINKEIASVNQALQKPLRIREAIDTQPIIAPIQEVPLFAAFFGTHEESPLENMDLSERIQDSVHQSSIAPKVENTYSPSYLETDIELIDTSPGLLVIQSRTRKSSTPSTESIKEQLTEKGKEIEKELSSSADSFDIEKSYDKRAYEIVSDMLGRCSPETLKLVQTAVLTYDRHPKFDKSIKLDQRNHKQVIVSTTEDVQLNSEIVQQSPNSLWNVIPQVSVALINLSTAYIPRYISTIYDYSMSLIRPDHPDKNLRQITTSAQEAFLNHPLGMPVLLAGTTLISPWVIRQFPLTIMATCQEAPDVLRRLFENPGNFLAEHLADMSEVFQATPTWSAFAIIGSRGTHWRRLRPTI</sequence>
<feature type="region of interest" description="Disordered" evidence="1">
    <location>
        <begin position="813"/>
        <end position="849"/>
    </location>
</feature>
<reference evidence="2 3" key="1">
    <citation type="submission" date="2019-07" db="EMBL/GenBank/DDBJ databases">
        <authorList>
            <person name="Jastrzebski P J."/>
            <person name="Paukszto L."/>
            <person name="Jastrzebski P J."/>
        </authorList>
    </citation>
    <scope>NUCLEOTIDE SEQUENCE [LARGE SCALE GENOMIC DNA]</scope>
    <source>
        <strain evidence="2 3">WMS-il1</strain>
    </source>
</reference>
<dbReference type="EMBL" id="CABIJS010000388">
    <property type="protein sequence ID" value="VUZ50627.1"/>
    <property type="molecule type" value="Genomic_DNA"/>
</dbReference>
<keyword evidence="3" id="KW-1185">Reference proteome</keyword>
<name>A0A564YTL9_HYMDI</name>
<gene>
    <name evidence="2" type="ORF">WMSIL1_LOCUS9591</name>
</gene>
<organism evidence="2 3">
    <name type="scientific">Hymenolepis diminuta</name>
    <name type="common">Rat tapeworm</name>
    <dbReference type="NCBI Taxonomy" id="6216"/>
    <lineage>
        <taxon>Eukaryota</taxon>
        <taxon>Metazoa</taxon>
        <taxon>Spiralia</taxon>
        <taxon>Lophotrochozoa</taxon>
        <taxon>Platyhelminthes</taxon>
        <taxon>Cestoda</taxon>
        <taxon>Eucestoda</taxon>
        <taxon>Cyclophyllidea</taxon>
        <taxon>Hymenolepididae</taxon>
        <taxon>Hymenolepis</taxon>
    </lineage>
</organism>